<feature type="compositionally biased region" description="Low complexity" evidence="1">
    <location>
        <begin position="67"/>
        <end position="78"/>
    </location>
</feature>
<feature type="region of interest" description="Disordered" evidence="1">
    <location>
        <begin position="129"/>
        <end position="164"/>
    </location>
</feature>
<feature type="compositionally biased region" description="Gly residues" evidence="1">
    <location>
        <begin position="1411"/>
        <end position="1428"/>
    </location>
</feature>
<feature type="region of interest" description="Disordered" evidence="1">
    <location>
        <begin position="1351"/>
        <end position="1462"/>
    </location>
</feature>
<feature type="compositionally biased region" description="Low complexity" evidence="1">
    <location>
        <begin position="390"/>
        <end position="402"/>
    </location>
</feature>
<feature type="region of interest" description="Disordered" evidence="1">
    <location>
        <begin position="1"/>
        <end position="25"/>
    </location>
</feature>
<sequence>MAEGLQNTSETERAVGASGGAPTLQWTEHHAPGAVAAIPSFSHSLDALRARLREAVRSVDDVMAAAGPATTSPTAAASNVSSGASRGWARAEPVDGPDTTPRRLYDSPPGRATAALALLRARQAGRLGAEASGDATAKDGAPLPARQAAAAAAARPHRRTDSGGSATYAAALQFWRADGGPAARATPAEEARSTHGGVAVSDVVANPSTTSSVRSAHTLSRAATVASSSTLDIDHAPHELSAPSPPVRQGYPPTATAVAAPPPPPSLPPPSSVATLSARLAALRASDVARRTSSPDLQWRSKDKEKEDHAFVGAGSALRAHDTGQQDIEARVGSARHLAQTPPSCRDAHSSAAVASLHPHQQRCDTAADRNVVTVASDPSMLVHSPPPRRATSSSSSASPAAEARRARHIDGLAETQFIVALAQQRQSALEEAWRASLSGDLTSGPLALRPPPPPPPPLLPPPPQLQLLGDWRGSAAEALQAPPTSSTALSVMVASAAAAASELEPLPMQAELAMRERLAARRSHDHEYHQVQPALLSSYSRAPLAVADAAAEGRLGRYEQLSESRDRDVAAHLQREVARQAAVQVAAQARVAQLQVALPTVPDAVTSAELFAIRTHAQQLERLRAETLVAAARSSAHDTAPAAGHGADVATDAPLSLSRTRSAATPPCNDVMNATDLTAASRHPAALSAPDAPGPQERTPPLRGSAAAADAHHHHHRQPRHDPHASVGERESTPEQATWRQRAAALESRPPMARYGGGGHTTAVESDAATLTDSHAEDWLSATQLPPSASTLQGRPQQQQQQQRRPSRVPEPASPSPVKPSGCPAATAPSTDRPSRAAPARRPTPSPPHAGDGASPSSPSAVGVSAAEDAERDLLSSSPSVGRVDGGGVDARTTARLASIRATRLHVSTQRGEAWRDGASSESDTFSSSSSVTSATPPRHSRRSTTRRAGSSSAPPARRRDVASPPRTAAATTASPLAAQHSASLQAHRRAVQRDVNRRTALRARVMLSDHGVPVRVQLAGACVPSLVRLSKDGSELHFYIDRVGPTVTSATPPLSSRSSAVSAQRFASPGATAAAAAAAAATPAALAGRGPAAVMGGPARPPPHVSAAAARAAPAPSAPRKVLVKMPASSPPPGRSVSPAQPLGGVPRATPSAAAARSPQRGARAPSSMSSAPHEHRQPWAAAAAAAAATPSPAGPATHVRELHHFPCAHARVYAPFAVMGYEADLGFGGPRTWEDVHGVLCGPACFEVLRRYRCPLFAAVRGPAWAPYRVFLIIPEHESVDVPQNAVLLVLDFVQRVDWVLFLLAMQREVEGGAGSTRSMDALSYGRVLWMLAAQRLHRARAQRGANPFDSVAVRGRGHGAPAATRPTATEQTPAARRGTAPPLPPPPHAGDDSRRVTARVPQAVPMRGGGGDGGAAAAIRGGGAAPRMEAHHVAAETSTTTTAVPAGSSAAPETTSSRFQLLRRVARRFSAGRSSTD</sequence>
<gene>
    <name evidence="2" type="ORF">NESM_000794300</name>
</gene>
<evidence type="ECO:0000313" key="2">
    <source>
        <dbReference type="EMBL" id="KAK7198352.1"/>
    </source>
</evidence>
<feature type="region of interest" description="Disordered" evidence="1">
    <location>
        <begin position="67"/>
        <end position="109"/>
    </location>
</feature>
<reference evidence="2 3" key="1">
    <citation type="journal article" date="2021" name="MBio">
        <title>A New Model Trypanosomatid, Novymonas esmeraldas: Genomic Perception of Its 'Candidatus Pandoraea novymonadis' Endosymbiont.</title>
        <authorList>
            <person name="Zakharova A."/>
            <person name="Saura A."/>
            <person name="Butenko A."/>
            <person name="Podesvova L."/>
            <person name="Warmusova S."/>
            <person name="Kostygov A.Y."/>
            <person name="Nenarokova A."/>
            <person name="Lukes J."/>
            <person name="Opperdoes F.R."/>
            <person name="Yurchenko V."/>
        </authorList>
    </citation>
    <scope>NUCLEOTIDE SEQUENCE [LARGE SCALE GENOMIC DNA]</scope>
    <source>
        <strain evidence="2 3">E262AT.01</strain>
    </source>
</reference>
<feature type="compositionally biased region" description="Low complexity" evidence="1">
    <location>
        <begin position="1107"/>
        <end position="1122"/>
    </location>
</feature>
<feature type="compositionally biased region" description="Low complexity" evidence="1">
    <location>
        <begin position="829"/>
        <end position="842"/>
    </location>
</feature>
<feature type="compositionally biased region" description="Low complexity" evidence="1">
    <location>
        <begin position="921"/>
        <end position="939"/>
    </location>
</feature>
<evidence type="ECO:0000256" key="1">
    <source>
        <dbReference type="SAM" id="MobiDB-lite"/>
    </source>
</evidence>
<feature type="region of interest" description="Disordered" evidence="1">
    <location>
        <begin position="377"/>
        <end position="406"/>
    </location>
</feature>
<keyword evidence="3" id="KW-1185">Reference proteome</keyword>
<feature type="region of interest" description="Disordered" evidence="1">
    <location>
        <begin position="787"/>
        <end position="890"/>
    </location>
</feature>
<feature type="compositionally biased region" description="Low complexity" evidence="1">
    <location>
        <begin position="964"/>
        <end position="980"/>
    </location>
</feature>
<feature type="region of interest" description="Disordered" evidence="1">
    <location>
        <begin position="907"/>
        <end position="995"/>
    </location>
</feature>
<feature type="region of interest" description="Disordered" evidence="1">
    <location>
        <begin position="181"/>
        <end position="273"/>
    </location>
</feature>
<accession>A0AAW0EXY9</accession>
<name>A0AAW0EXY9_9TRYP</name>
<dbReference type="Proteomes" id="UP001430356">
    <property type="component" value="Unassembled WGS sequence"/>
</dbReference>
<feature type="compositionally biased region" description="Low complexity" evidence="1">
    <location>
        <begin position="1439"/>
        <end position="1456"/>
    </location>
</feature>
<protein>
    <submittedName>
        <fullName evidence="2">Uncharacterized protein</fullName>
    </submittedName>
</protein>
<feature type="compositionally biased region" description="Pro residues" evidence="1">
    <location>
        <begin position="260"/>
        <end position="271"/>
    </location>
</feature>
<dbReference type="EMBL" id="JAECZO010000145">
    <property type="protein sequence ID" value="KAK7198352.1"/>
    <property type="molecule type" value="Genomic_DNA"/>
</dbReference>
<evidence type="ECO:0000313" key="3">
    <source>
        <dbReference type="Proteomes" id="UP001430356"/>
    </source>
</evidence>
<feature type="compositionally biased region" description="Low complexity" evidence="1">
    <location>
        <begin position="1149"/>
        <end position="1170"/>
    </location>
</feature>
<feature type="compositionally biased region" description="Polar residues" evidence="1">
    <location>
        <begin position="206"/>
        <end position="218"/>
    </location>
</feature>
<comment type="caution">
    <text evidence="2">The sequence shown here is derived from an EMBL/GenBank/DDBJ whole genome shotgun (WGS) entry which is preliminary data.</text>
</comment>
<feature type="region of interest" description="Disordered" evidence="1">
    <location>
        <begin position="1097"/>
        <end position="1199"/>
    </location>
</feature>
<feature type="region of interest" description="Disordered" evidence="1">
    <location>
        <begin position="287"/>
        <end position="307"/>
    </location>
</feature>
<feature type="compositionally biased region" description="Low complexity" evidence="1">
    <location>
        <begin position="794"/>
        <end position="805"/>
    </location>
</feature>
<feature type="compositionally biased region" description="Low complexity" evidence="1">
    <location>
        <begin position="1181"/>
        <end position="1199"/>
    </location>
</feature>
<feature type="compositionally biased region" description="Low complexity" evidence="1">
    <location>
        <begin position="141"/>
        <end position="154"/>
    </location>
</feature>
<feature type="region of interest" description="Disordered" evidence="1">
    <location>
        <begin position="684"/>
        <end position="764"/>
    </location>
</feature>
<proteinExistence type="predicted"/>
<feature type="compositionally biased region" description="Basic and acidic residues" evidence="1">
    <location>
        <begin position="721"/>
        <end position="734"/>
    </location>
</feature>
<feature type="compositionally biased region" description="Low complexity" evidence="1">
    <location>
        <begin position="850"/>
        <end position="868"/>
    </location>
</feature>
<organism evidence="2 3">
    <name type="scientific">Novymonas esmeraldas</name>
    <dbReference type="NCBI Taxonomy" id="1808958"/>
    <lineage>
        <taxon>Eukaryota</taxon>
        <taxon>Discoba</taxon>
        <taxon>Euglenozoa</taxon>
        <taxon>Kinetoplastea</taxon>
        <taxon>Metakinetoplastina</taxon>
        <taxon>Trypanosomatida</taxon>
        <taxon>Trypanosomatidae</taxon>
        <taxon>Novymonas</taxon>
    </lineage>
</organism>